<dbReference type="SUPFAM" id="SSF55174">
    <property type="entry name" value="Alpha-L RNA-binding motif"/>
    <property type="match status" value="1"/>
</dbReference>
<organism evidence="7 8">
    <name type="scientific">Alkalicoccus saliphilus</name>
    <dbReference type="NCBI Taxonomy" id="200989"/>
    <lineage>
        <taxon>Bacteria</taxon>
        <taxon>Bacillati</taxon>
        <taxon>Bacillota</taxon>
        <taxon>Bacilli</taxon>
        <taxon>Bacillales</taxon>
        <taxon>Bacillaceae</taxon>
        <taxon>Alkalicoccus</taxon>
    </lineage>
</organism>
<protein>
    <recommendedName>
        <fullName evidence="5">Pseudouridine synthase</fullName>
        <ecNumber evidence="5">5.4.99.-</ecNumber>
    </recommendedName>
</protein>
<dbReference type="InterPro" id="IPR006145">
    <property type="entry name" value="PsdUridine_synth_RsuA/RluA"/>
</dbReference>
<evidence type="ECO:0000256" key="3">
    <source>
        <dbReference type="ARBA" id="ARBA00023235"/>
    </source>
</evidence>
<dbReference type="InterPro" id="IPR050343">
    <property type="entry name" value="RsuA_PseudoU_synthase"/>
</dbReference>
<reference evidence="7 8" key="1">
    <citation type="submission" date="2018-03" db="EMBL/GenBank/DDBJ databases">
        <title>Alkalicoccus saliphilus sp. nov., isolated from a mineral pool.</title>
        <authorList>
            <person name="Zhao B."/>
        </authorList>
    </citation>
    <scope>NUCLEOTIDE SEQUENCE [LARGE SCALE GENOMIC DNA]</scope>
    <source>
        <strain evidence="7 8">6AG</strain>
    </source>
</reference>
<gene>
    <name evidence="7" type="ORF">C6Y45_03850</name>
</gene>
<dbReference type="SUPFAM" id="SSF55120">
    <property type="entry name" value="Pseudouridine synthase"/>
    <property type="match status" value="1"/>
</dbReference>
<dbReference type="InterPro" id="IPR042092">
    <property type="entry name" value="PsdUridine_s_RsuA/RluB/E/F_cat"/>
</dbReference>
<dbReference type="PROSITE" id="PS50889">
    <property type="entry name" value="S4"/>
    <property type="match status" value="1"/>
</dbReference>
<dbReference type="InterPro" id="IPR018496">
    <property type="entry name" value="PsdUridine_synth_RsuA/RluB_CS"/>
</dbReference>
<sequence length="234" mass="26305">MRADKLMAHLGYGSRKEVKGLLKKGILTADGKSVKDGKTHIDTEKQEVEVFGEPVEYREFIYLMMNKPSGLISATEDETEETVIDLLTPEDALFAPFPVGRLDKDTTGLLLLTNDGRLAHKLTSPKHKVDKEYRVELAEPLTKNAREKLEAGVELDDGYETKPARVTQTDAATVIFLTIQEGKYHQVKRMMAACGNHVKELERVRMGTLFLDEILEAGEYRELTDKELAVLRGE</sequence>
<dbReference type="FunFam" id="3.30.70.1560:FF:000001">
    <property type="entry name" value="Pseudouridine synthase"/>
    <property type="match status" value="1"/>
</dbReference>
<keyword evidence="2 4" id="KW-0694">RNA-binding</keyword>
<dbReference type="GO" id="GO:0003723">
    <property type="term" value="F:RNA binding"/>
    <property type="evidence" value="ECO:0007669"/>
    <property type="project" value="UniProtKB-KW"/>
</dbReference>
<dbReference type="PROSITE" id="PS01149">
    <property type="entry name" value="PSI_RSU"/>
    <property type="match status" value="1"/>
</dbReference>
<dbReference type="GO" id="GO:0140098">
    <property type="term" value="F:catalytic activity, acting on RNA"/>
    <property type="evidence" value="ECO:0007669"/>
    <property type="project" value="UniProtKB-ARBA"/>
</dbReference>
<feature type="domain" description="Pseudouridine synthase RsuA/RluA-like" evidence="6">
    <location>
        <begin position="62"/>
        <end position="193"/>
    </location>
</feature>
<dbReference type="PANTHER" id="PTHR47683:SF4">
    <property type="entry name" value="PSEUDOURIDINE SYNTHASE"/>
    <property type="match status" value="1"/>
</dbReference>
<accession>A0A2T4U926</accession>
<proteinExistence type="inferred from homology"/>
<name>A0A2T4U926_9BACI</name>
<dbReference type="CDD" id="cd02553">
    <property type="entry name" value="PseudoU_synth_RsuA"/>
    <property type="match status" value="1"/>
</dbReference>
<comment type="similarity">
    <text evidence="1 5">Belongs to the pseudouridine synthase RsuA family.</text>
</comment>
<evidence type="ECO:0000256" key="1">
    <source>
        <dbReference type="ARBA" id="ARBA00008348"/>
    </source>
</evidence>
<evidence type="ECO:0000256" key="5">
    <source>
        <dbReference type="RuleBase" id="RU003887"/>
    </source>
</evidence>
<dbReference type="Gene3D" id="3.30.70.1560">
    <property type="entry name" value="Alpha-L RNA-binding motif"/>
    <property type="match status" value="1"/>
</dbReference>
<dbReference type="NCBIfam" id="TIGR00093">
    <property type="entry name" value="pseudouridine synthase"/>
    <property type="match status" value="1"/>
</dbReference>
<dbReference type="EC" id="5.4.99.-" evidence="5"/>
<dbReference type="InterPro" id="IPR036986">
    <property type="entry name" value="S4_RNA-bd_sf"/>
</dbReference>
<dbReference type="GO" id="GO:0001522">
    <property type="term" value="P:pseudouridine synthesis"/>
    <property type="evidence" value="ECO:0007669"/>
    <property type="project" value="InterPro"/>
</dbReference>
<dbReference type="InterPro" id="IPR000748">
    <property type="entry name" value="PsdUridine_synth_RsuA/RluB/E/F"/>
</dbReference>
<dbReference type="RefSeq" id="WP_107583834.1">
    <property type="nucleotide sequence ID" value="NZ_PZJJ01000004.1"/>
</dbReference>
<evidence type="ECO:0000313" key="7">
    <source>
        <dbReference type="EMBL" id="PTL39912.1"/>
    </source>
</evidence>
<dbReference type="GO" id="GO:0006364">
    <property type="term" value="P:rRNA processing"/>
    <property type="evidence" value="ECO:0007669"/>
    <property type="project" value="UniProtKB-ARBA"/>
</dbReference>
<dbReference type="CDD" id="cd00165">
    <property type="entry name" value="S4"/>
    <property type="match status" value="1"/>
</dbReference>
<dbReference type="InterPro" id="IPR020103">
    <property type="entry name" value="PsdUridine_synth_cat_dom_sf"/>
</dbReference>
<dbReference type="Pfam" id="PF00849">
    <property type="entry name" value="PseudoU_synth_2"/>
    <property type="match status" value="1"/>
</dbReference>
<dbReference type="InterPro" id="IPR020094">
    <property type="entry name" value="TruA/RsuA/RluB/E/F_N"/>
</dbReference>
<keyword evidence="3 5" id="KW-0413">Isomerase</keyword>
<dbReference type="OrthoDB" id="9807213at2"/>
<comment type="caution">
    <text evidence="7">The sequence shown here is derived from an EMBL/GenBank/DDBJ whole genome shotgun (WGS) entry which is preliminary data.</text>
</comment>
<dbReference type="PANTHER" id="PTHR47683">
    <property type="entry name" value="PSEUDOURIDINE SYNTHASE FAMILY PROTEIN-RELATED"/>
    <property type="match status" value="1"/>
</dbReference>
<evidence type="ECO:0000256" key="2">
    <source>
        <dbReference type="ARBA" id="ARBA00022884"/>
    </source>
</evidence>
<dbReference type="EMBL" id="PZJJ01000004">
    <property type="protein sequence ID" value="PTL39912.1"/>
    <property type="molecule type" value="Genomic_DNA"/>
</dbReference>
<dbReference type="Gene3D" id="3.30.70.580">
    <property type="entry name" value="Pseudouridine synthase I, catalytic domain, N-terminal subdomain"/>
    <property type="match status" value="1"/>
</dbReference>
<keyword evidence="8" id="KW-1185">Reference proteome</keyword>
<dbReference type="GO" id="GO:0005829">
    <property type="term" value="C:cytosol"/>
    <property type="evidence" value="ECO:0007669"/>
    <property type="project" value="UniProtKB-ARBA"/>
</dbReference>
<dbReference type="AlphaFoldDB" id="A0A2T4U926"/>
<evidence type="ECO:0000259" key="6">
    <source>
        <dbReference type="Pfam" id="PF00849"/>
    </source>
</evidence>
<evidence type="ECO:0000313" key="8">
    <source>
        <dbReference type="Proteomes" id="UP000240509"/>
    </source>
</evidence>
<dbReference type="GO" id="GO:0009982">
    <property type="term" value="F:pseudouridine synthase activity"/>
    <property type="evidence" value="ECO:0007669"/>
    <property type="project" value="InterPro"/>
</dbReference>
<evidence type="ECO:0000256" key="4">
    <source>
        <dbReference type="PROSITE-ProRule" id="PRU00182"/>
    </source>
</evidence>
<dbReference type="Gene3D" id="3.10.290.10">
    <property type="entry name" value="RNA-binding S4 domain"/>
    <property type="match status" value="1"/>
</dbReference>
<dbReference type="Proteomes" id="UP000240509">
    <property type="component" value="Unassembled WGS sequence"/>
</dbReference>